<feature type="domain" description="Major facilitator superfamily (MFS) profile" evidence="9">
    <location>
        <begin position="23"/>
        <end position="454"/>
    </location>
</feature>
<dbReference type="InterPro" id="IPR005828">
    <property type="entry name" value="MFS_sugar_transport-like"/>
</dbReference>
<dbReference type="InterPro" id="IPR050549">
    <property type="entry name" value="MFS_Trehalose_Transporter"/>
</dbReference>
<feature type="transmembrane region" description="Helical" evidence="8">
    <location>
        <begin position="587"/>
        <end position="609"/>
    </location>
</feature>
<feature type="transmembrane region" description="Helical" evidence="8">
    <location>
        <begin position="735"/>
        <end position="755"/>
    </location>
</feature>
<dbReference type="PANTHER" id="PTHR48021">
    <property type="match status" value="1"/>
</dbReference>
<feature type="transmembrane region" description="Helical" evidence="8">
    <location>
        <begin position="152"/>
        <end position="170"/>
    </location>
</feature>
<evidence type="ECO:0000313" key="10">
    <source>
        <dbReference type="Proteomes" id="UP000515160"/>
    </source>
</evidence>
<feature type="transmembrane region" description="Helical" evidence="8">
    <location>
        <begin position="21"/>
        <end position="44"/>
    </location>
</feature>
<sequence length="1416" mass="157764">MKLSIFENPNCLLNRRNRYQFLATFLVTFSTFSHGVGVGWMSPVMRDLQSPESPLSFEVFVEEISWIGSLIGIGSIIGNLLAGFLQDRIGRKPVLYFLAFPYLCFWLLAYFAQSVEYLYAGRLLAGITGGGGYIVLPIFISEISDAKIRGRLGSMLMLSVNMGVLVGYILSTNVHYYIAPFFIIPLPICYLVGNLFLPETPFYLITKGKFGAAEKSFRFYKNIQENDKTSMAEFEEIKYKLTKEQALKVNAFNYRDFITKPAFKAYATALVLLGCNQFTGTFCFTTYMTDIFEISHASMDAGTSTIILGAVQIVGVCATILFCDRYGRKFLLMISSLGASICLGAFGFYIYFAERYDLSAWGWIPLVLLTLEMFLCHIGLVGIIFVVLVEVMPARIRSVAVSTFIVLLSSLVFLTLKIFPLCLKYWGLALTMWAASVVGLLGFIYFSLCFVETKGKSMLDNRSFNTTGKMFAKLLNSPDCLLNQRNRKQFLATLLINLICIAHGIGIGWFAPTMRKMQTEETPMNFMATVSEVSWVGSFLGMGAMTGNALMGIILPYLGSKLCLLFVAIPQTCHWLLVYFAERVEYLYVGRFLAGLCSGGMYIVHSMFLSEISDPRIRGTLGAIVMLSVNIGVFLGYIMGTHMSFSITPFIVLLLPVCYFLLTLCFIPESPVHLIRKGNLKAAEISFRYYKNIKDFNRSAAVEEFEDMRQKLTEDDKASSNVTIKDFVSRSAFRAYASAAVLLIANQFSGIFAMVSYMSDIFEKSGSTMDPDTCTIIIGIVQILGTYATALLCDVWGRRLLLVVSSGGVAVSLFGFGFFTYFAQWYDLSDWSWVPLVLMSICIFMGNIGLVGCFFMALVEMFPLKIRTRATSISVVICGFCVFIMLNILPLCMAEWGLPATMWSCAGISALSFIYFVLFLKETKGKSMLEDFSVRNRISLVPDSISSKLEMFERLLARPNCLINRRNRYQLLSTVLINLICISHGIGIGWLSPTLRKLQTPESPLSFPLNVNEVSWVGSALGIGSVIGNSLSGLLISRLGSKACLLFIALPHSCLWIMVYFATSVEYLIAGRLLAGITGGGIYIIHPLFISEYCDANIRGTCATMVMLSVNTGILIGYIVGTHVSYYVVPFIVLILPLSFFISVLLFIRDSPMHLINKGKFTAAEASFRYYKNIKDSDSLSDQATAMAEFKDMKMTLTNEDNQLDKVTIKDFFTRAAIKGYAMASVIVIANQFSGVFTMVNYMTDIFAKSGSTMDPNTSTIIIGSVQLFGAYVTTLLCDVFGRRILMLVSSAGVALSLTGFGFFTYFTEMYDLSQWSWVPVAIMSVDIFLGNIGLVSCLFVLMVEMYPLKIRARATSISIVVCSSLVFLMLNIFPLCMHYWGLPTTMWSMGGITFFCFICFLFFLKETKGKSMLED</sequence>
<feature type="transmembrane region" description="Helical" evidence="8">
    <location>
        <begin position="363"/>
        <end position="387"/>
    </location>
</feature>
<feature type="transmembrane region" description="Helical" evidence="8">
    <location>
        <begin position="562"/>
        <end position="581"/>
    </location>
</feature>
<feature type="transmembrane region" description="Helical" evidence="8">
    <location>
        <begin position="490"/>
        <end position="511"/>
    </location>
</feature>
<feature type="transmembrane region" description="Helical" evidence="8">
    <location>
        <begin position="1319"/>
        <end position="1344"/>
    </location>
</feature>
<keyword evidence="5 8" id="KW-0812">Transmembrane</keyword>
<keyword evidence="4" id="KW-0762">Sugar transport</keyword>
<feature type="transmembrane region" description="Helical" evidence="8">
    <location>
        <begin position="399"/>
        <end position="419"/>
    </location>
</feature>
<feature type="transmembrane region" description="Helical" evidence="8">
    <location>
        <begin position="330"/>
        <end position="351"/>
    </location>
</feature>
<keyword evidence="7 8" id="KW-0472">Membrane</keyword>
<dbReference type="CDD" id="cd17358">
    <property type="entry name" value="MFS_GLUT6_8_Class3_like"/>
    <property type="match status" value="3"/>
</dbReference>
<feature type="transmembrane region" description="Helical" evidence="8">
    <location>
        <begin position="301"/>
        <end position="323"/>
    </location>
</feature>
<evidence type="ECO:0000256" key="5">
    <source>
        <dbReference type="ARBA" id="ARBA00022692"/>
    </source>
</evidence>
<dbReference type="FunFam" id="1.20.1250.20:FF:000218">
    <property type="entry name" value="facilitated trehalose transporter Tret1"/>
    <property type="match status" value="3"/>
</dbReference>
<feature type="transmembrane region" description="Helical" evidence="8">
    <location>
        <begin position="870"/>
        <end position="889"/>
    </location>
</feature>
<dbReference type="GO" id="GO:0051119">
    <property type="term" value="F:sugar transmembrane transporter activity"/>
    <property type="evidence" value="ECO:0007669"/>
    <property type="project" value="InterPro"/>
</dbReference>
<evidence type="ECO:0000256" key="8">
    <source>
        <dbReference type="SAM" id="Phobius"/>
    </source>
</evidence>
<feature type="transmembrane region" description="Helical" evidence="8">
    <location>
        <begin position="176"/>
        <end position="197"/>
    </location>
</feature>
<evidence type="ECO:0000256" key="4">
    <source>
        <dbReference type="ARBA" id="ARBA00022597"/>
    </source>
</evidence>
<dbReference type="GeneID" id="117564990"/>
<organism evidence="10 11">
    <name type="scientific">Drosophila albomicans</name>
    <name type="common">Fruit fly</name>
    <dbReference type="NCBI Taxonomy" id="7291"/>
    <lineage>
        <taxon>Eukaryota</taxon>
        <taxon>Metazoa</taxon>
        <taxon>Ecdysozoa</taxon>
        <taxon>Arthropoda</taxon>
        <taxon>Hexapoda</taxon>
        <taxon>Insecta</taxon>
        <taxon>Pterygota</taxon>
        <taxon>Neoptera</taxon>
        <taxon>Endopterygota</taxon>
        <taxon>Diptera</taxon>
        <taxon>Brachycera</taxon>
        <taxon>Muscomorpha</taxon>
        <taxon>Ephydroidea</taxon>
        <taxon>Drosophilidae</taxon>
        <taxon>Drosophila</taxon>
    </lineage>
</organism>
<feature type="transmembrane region" description="Helical" evidence="8">
    <location>
        <begin position="1102"/>
        <end position="1120"/>
    </location>
</feature>
<protein>
    <submittedName>
        <fullName evidence="11">Uncharacterized protein LOC117564990</fullName>
    </submittedName>
</protein>
<evidence type="ECO:0000256" key="2">
    <source>
        <dbReference type="ARBA" id="ARBA00022448"/>
    </source>
</evidence>
<feature type="transmembrane region" description="Helical" evidence="8">
    <location>
        <begin position="901"/>
        <end position="920"/>
    </location>
</feature>
<feature type="transmembrane region" description="Helical" evidence="8">
    <location>
        <begin position="64"/>
        <end position="82"/>
    </location>
</feature>
<dbReference type="InterPro" id="IPR020846">
    <property type="entry name" value="MFS_dom"/>
</dbReference>
<dbReference type="PROSITE" id="PS50850">
    <property type="entry name" value="MFS"/>
    <property type="match status" value="3"/>
</dbReference>
<keyword evidence="3" id="KW-1003">Cell membrane</keyword>
<evidence type="ECO:0000256" key="1">
    <source>
        <dbReference type="ARBA" id="ARBA00004651"/>
    </source>
</evidence>
<feature type="transmembrane region" description="Helical" evidence="8">
    <location>
        <begin position="1387"/>
        <end position="1405"/>
    </location>
</feature>
<name>A0A6P8W864_DROAB</name>
<feature type="domain" description="Major facilitator superfamily (MFS) profile" evidence="9">
    <location>
        <begin position="492"/>
        <end position="924"/>
    </location>
</feature>
<keyword evidence="2" id="KW-0813">Transport</keyword>
<feature type="transmembrane region" description="Helical" evidence="8">
    <location>
        <begin position="645"/>
        <end position="667"/>
    </location>
</feature>
<feature type="transmembrane region" description="Helical" evidence="8">
    <location>
        <begin position="975"/>
        <end position="995"/>
    </location>
</feature>
<feature type="transmembrane region" description="Helical" evidence="8">
    <location>
        <begin position="1015"/>
        <end position="1036"/>
    </location>
</feature>
<dbReference type="Proteomes" id="UP000515160">
    <property type="component" value="Chromosome 2L"/>
</dbReference>
<feature type="transmembrane region" description="Helical" evidence="8">
    <location>
        <begin position="265"/>
        <end position="289"/>
    </location>
</feature>
<evidence type="ECO:0000259" key="9">
    <source>
        <dbReference type="PROSITE" id="PS50850"/>
    </source>
</evidence>
<comment type="subcellular location">
    <subcellularLocation>
        <location evidence="1">Cell membrane</location>
        <topology evidence="1">Multi-pass membrane protein</topology>
    </subcellularLocation>
</comment>
<feature type="transmembrane region" description="Helical" evidence="8">
    <location>
        <begin position="833"/>
        <end position="858"/>
    </location>
</feature>
<feature type="transmembrane region" description="Helical" evidence="8">
    <location>
        <begin position="800"/>
        <end position="821"/>
    </location>
</feature>
<dbReference type="InterPro" id="IPR005829">
    <property type="entry name" value="Sugar_transporter_CS"/>
</dbReference>
<feature type="transmembrane region" description="Helical" evidence="8">
    <location>
        <begin position="1356"/>
        <end position="1381"/>
    </location>
</feature>
<keyword evidence="10" id="KW-1185">Reference proteome</keyword>
<dbReference type="Pfam" id="PF00083">
    <property type="entry name" value="Sugar_tr"/>
    <property type="match status" value="3"/>
</dbReference>
<feature type="transmembrane region" description="Helical" evidence="8">
    <location>
        <begin position="1220"/>
        <end position="1240"/>
    </location>
</feature>
<feature type="transmembrane region" description="Helical" evidence="8">
    <location>
        <begin position="1126"/>
        <end position="1148"/>
    </location>
</feature>
<dbReference type="Gene3D" id="1.20.1250.20">
    <property type="entry name" value="MFS general substrate transporter like domains"/>
    <property type="match status" value="3"/>
</dbReference>
<evidence type="ECO:0000256" key="3">
    <source>
        <dbReference type="ARBA" id="ARBA00022475"/>
    </source>
</evidence>
<dbReference type="InterPro" id="IPR044775">
    <property type="entry name" value="MFS_ERD6/Tret1-like"/>
</dbReference>
<dbReference type="OrthoDB" id="8120565at2759"/>
<feature type="transmembrane region" description="Helical" evidence="8">
    <location>
        <begin position="1285"/>
        <end position="1307"/>
    </location>
</feature>
<feature type="transmembrane region" description="Helical" evidence="8">
    <location>
        <begin position="621"/>
        <end position="639"/>
    </location>
</feature>
<feature type="transmembrane region" description="Helical" evidence="8">
    <location>
        <begin position="775"/>
        <end position="793"/>
    </location>
</feature>
<accession>A0A6P8W864</accession>
<feature type="transmembrane region" description="Helical" evidence="8">
    <location>
        <begin position="1069"/>
        <end position="1090"/>
    </location>
</feature>
<feature type="transmembrane region" description="Helical" evidence="8">
    <location>
        <begin position="533"/>
        <end position="555"/>
    </location>
</feature>
<feature type="transmembrane region" description="Helical" evidence="8">
    <location>
        <begin position="94"/>
        <end position="113"/>
    </location>
</feature>
<dbReference type="SUPFAM" id="SSF103473">
    <property type="entry name" value="MFS general substrate transporter"/>
    <property type="match status" value="3"/>
</dbReference>
<evidence type="ECO:0000256" key="7">
    <source>
        <dbReference type="ARBA" id="ARBA00023136"/>
    </source>
</evidence>
<evidence type="ECO:0000256" key="6">
    <source>
        <dbReference type="ARBA" id="ARBA00022989"/>
    </source>
</evidence>
<feature type="transmembrane region" description="Helical" evidence="8">
    <location>
        <begin position="1260"/>
        <end position="1278"/>
    </location>
</feature>
<feature type="transmembrane region" description="Helical" evidence="8">
    <location>
        <begin position="1043"/>
        <end position="1063"/>
    </location>
</feature>
<keyword evidence="6 8" id="KW-1133">Transmembrane helix</keyword>
<feature type="domain" description="Major facilitator superfamily (MFS) profile" evidence="9">
    <location>
        <begin position="973"/>
        <end position="1409"/>
    </location>
</feature>
<reference evidence="11" key="1">
    <citation type="submission" date="2025-08" db="UniProtKB">
        <authorList>
            <consortium name="RefSeq"/>
        </authorList>
    </citation>
    <scope>IDENTIFICATION</scope>
    <source>
        <strain evidence="11">15112-1751.03</strain>
        <tissue evidence="11">Whole Adult</tissue>
    </source>
</reference>
<gene>
    <name evidence="11" type="primary">LOC117564990</name>
</gene>
<dbReference type="PANTHER" id="PTHR48021:SF33">
    <property type="entry name" value="AT22075P-RELATED"/>
    <property type="match status" value="1"/>
</dbReference>
<proteinExistence type="predicted"/>
<feature type="transmembrane region" description="Helical" evidence="8">
    <location>
        <begin position="425"/>
        <end position="451"/>
    </location>
</feature>
<dbReference type="InterPro" id="IPR036259">
    <property type="entry name" value="MFS_trans_sf"/>
</dbReference>
<feature type="transmembrane region" description="Helical" evidence="8">
    <location>
        <begin position="119"/>
        <end position="140"/>
    </location>
</feature>
<dbReference type="RefSeq" id="XP_034099826.1">
    <property type="nucleotide sequence ID" value="XM_034243935.2"/>
</dbReference>
<dbReference type="PROSITE" id="PS00217">
    <property type="entry name" value="SUGAR_TRANSPORT_2"/>
    <property type="match status" value="3"/>
</dbReference>
<evidence type="ECO:0000313" key="11">
    <source>
        <dbReference type="RefSeq" id="XP_034099826.1"/>
    </source>
</evidence>
<dbReference type="GO" id="GO:0005886">
    <property type="term" value="C:plasma membrane"/>
    <property type="evidence" value="ECO:0007669"/>
    <property type="project" value="UniProtKB-SubCell"/>
</dbReference>